<sequence length="274" mass="32118">MKNYLYCRVSSEKQADFKNGHTSLEVQQNALYKYCEENDIDVEHCYYDIYSARDMSKLYYLNHLISICKKDDKILFYDVTRFSRNTQQALNILEKLAEKGISVFSVNDVCGYSSISQKNMFRVLLSKAENESDLLSSRIKASVNFRRSRGDYIGNPGYGFKCVKNSKGIRKKKTNKEELAVIHLIKKMFNDNYSFKEISFKLNEMKIKKRNRSWSPLMIKHILKKYKATKIGMKDLLKSLNSIPKNTYSAMDIDEVVIDDETTNKKKKKYNLRK</sequence>
<dbReference type="Pfam" id="PF00239">
    <property type="entry name" value="Resolvase"/>
    <property type="match status" value="1"/>
</dbReference>
<dbReference type="SMART" id="SM00857">
    <property type="entry name" value="Resolvase"/>
    <property type="match status" value="1"/>
</dbReference>
<gene>
    <name evidence="5" type="ORF">CPAV1605_899</name>
</gene>
<dbReference type="GO" id="GO:0000150">
    <property type="term" value="F:DNA strand exchange activity"/>
    <property type="evidence" value="ECO:0007669"/>
    <property type="project" value="InterPro"/>
</dbReference>
<keyword evidence="2" id="KW-0238">DNA-binding</keyword>
<dbReference type="Gene3D" id="3.40.50.1390">
    <property type="entry name" value="Resolvase, N-terminal catalytic domain"/>
    <property type="match status" value="1"/>
</dbReference>
<protein>
    <submittedName>
        <fullName evidence="5">Resolvase, N terminal domain</fullName>
    </submittedName>
</protein>
<dbReference type="InterPro" id="IPR006119">
    <property type="entry name" value="Resolv_N"/>
</dbReference>
<feature type="domain" description="Resolvase/invertase-type recombinase catalytic" evidence="4">
    <location>
        <begin position="2"/>
        <end position="150"/>
    </location>
</feature>
<dbReference type="AlphaFoldDB" id="A0A5E8CKF9"/>
<dbReference type="InterPro" id="IPR006118">
    <property type="entry name" value="Recombinase_CS"/>
</dbReference>
<dbReference type="InterPro" id="IPR036162">
    <property type="entry name" value="Resolvase-like_N_sf"/>
</dbReference>
<dbReference type="Gene3D" id="3.90.1750.20">
    <property type="entry name" value="Putative Large Serine Recombinase, Chain B, Domain 2"/>
    <property type="match status" value="1"/>
</dbReference>
<keyword evidence="3" id="KW-0233">DNA recombination</keyword>
<dbReference type="SUPFAM" id="SSF53041">
    <property type="entry name" value="Resolvase-like"/>
    <property type="match status" value="1"/>
</dbReference>
<dbReference type="CDD" id="cd00338">
    <property type="entry name" value="Ser_Recombinase"/>
    <property type="match status" value="1"/>
</dbReference>
<evidence type="ECO:0000256" key="3">
    <source>
        <dbReference type="ARBA" id="ARBA00023172"/>
    </source>
</evidence>
<organism evidence="5">
    <name type="scientific">seawater metagenome</name>
    <dbReference type="NCBI Taxonomy" id="1561972"/>
    <lineage>
        <taxon>unclassified sequences</taxon>
        <taxon>metagenomes</taxon>
        <taxon>ecological metagenomes</taxon>
    </lineage>
</organism>
<dbReference type="InterPro" id="IPR038109">
    <property type="entry name" value="DNA_bind_recomb_sf"/>
</dbReference>
<dbReference type="PROSITE" id="PS51736">
    <property type="entry name" value="RECOMBINASES_3"/>
    <property type="match status" value="1"/>
</dbReference>
<dbReference type="InterPro" id="IPR050639">
    <property type="entry name" value="SSR_resolvase"/>
</dbReference>
<dbReference type="GO" id="GO:0015074">
    <property type="term" value="P:DNA integration"/>
    <property type="evidence" value="ECO:0007669"/>
    <property type="project" value="UniProtKB-KW"/>
</dbReference>
<evidence type="ECO:0000256" key="1">
    <source>
        <dbReference type="ARBA" id="ARBA00022908"/>
    </source>
</evidence>
<reference evidence="5" key="1">
    <citation type="submission" date="2019-09" db="EMBL/GenBank/DDBJ databases">
        <authorList>
            <person name="Needham M D."/>
        </authorList>
    </citation>
    <scope>NUCLEOTIDE SEQUENCE</scope>
</reference>
<accession>A0A5E8CKF9</accession>
<dbReference type="Pfam" id="PF07508">
    <property type="entry name" value="Recombinase"/>
    <property type="match status" value="1"/>
</dbReference>
<dbReference type="PROSITE" id="PS00397">
    <property type="entry name" value="RECOMBINASES_1"/>
    <property type="match status" value="1"/>
</dbReference>
<proteinExistence type="predicted"/>
<evidence type="ECO:0000313" key="5">
    <source>
        <dbReference type="EMBL" id="VVU95174.1"/>
    </source>
</evidence>
<dbReference type="EMBL" id="CABVLZ010000004">
    <property type="protein sequence ID" value="VVU95174.1"/>
    <property type="molecule type" value="Genomic_DNA"/>
</dbReference>
<dbReference type="PANTHER" id="PTHR30461">
    <property type="entry name" value="DNA-INVERTASE FROM LAMBDOID PROPHAGE"/>
    <property type="match status" value="1"/>
</dbReference>
<dbReference type="PANTHER" id="PTHR30461:SF23">
    <property type="entry name" value="DNA RECOMBINASE-RELATED"/>
    <property type="match status" value="1"/>
</dbReference>
<name>A0A5E8CKF9_9ZZZZ</name>
<dbReference type="InterPro" id="IPR011109">
    <property type="entry name" value="DNA_bind_recombinase_dom"/>
</dbReference>
<evidence type="ECO:0000259" key="4">
    <source>
        <dbReference type="PROSITE" id="PS51736"/>
    </source>
</evidence>
<keyword evidence="1" id="KW-0229">DNA integration</keyword>
<dbReference type="GO" id="GO:0003677">
    <property type="term" value="F:DNA binding"/>
    <property type="evidence" value="ECO:0007669"/>
    <property type="project" value="UniProtKB-KW"/>
</dbReference>
<evidence type="ECO:0000256" key="2">
    <source>
        <dbReference type="ARBA" id="ARBA00023125"/>
    </source>
</evidence>